<reference evidence="1" key="1">
    <citation type="submission" date="2019-08" db="EMBL/GenBank/DDBJ databases">
        <authorList>
            <person name="Kucharzyk K."/>
            <person name="Murdoch R.W."/>
            <person name="Higgins S."/>
            <person name="Loffler F."/>
        </authorList>
    </citation>
    <scope>NUCLEOTIDE SEQUENCE</scope>
</reference>
<accession>A0A645IDB4</accession>
<organism evidence="1">
    <name type="scientific">bioreactor metagenome</name>
    <dbReference type="NCBI Taxonomy" id="1076179"/>
    <lineage>
        <taxon>unclassified sequences</taxon>
        <taxon>metagenomes</taxon>
        <taxon>ecological metagenomes</taxon>
    </lineage>
</organism>
<sequence>MHIHFAFIGIHHGCEAVENKFVRPHALNGAHYIAQLSYSAGFDENAIGVVLLQHLCKRRGEIPYEGATYASGVHFRYFYTSVLQETTVYSNFAKFVFNENQLFTLVGLRN</sequence>
<dbReference type="AlphaFoldDB" id="A0A645IDB4"/>
<name>A0A645IDB4_9ZZZZ</name>
<evidence type="ECO:0000313" key="1">
    <source>
        <dbReference type="EMBL" id="MPN45413.1"/>
    </source>
</evidence>
<dbReference type="EMBL" id="VSSQ01105293">
    <property type="protein sequence ID" value="MPN45413.1"/>
    <property type="molecule type" value="Genomic_DNA"/>
</dbReference>
<comment type="caution">
    <text evidence="1">The sequence shown here is derived from an EMBL/GenBank/DDBJ whole genome shotgun (WGS) entry which is preliminary data.</text>
</comment>
<proteinExistence type="predicted"/>
<protein>
    <submittedName>
        <fullName evidence="1">Uncharacterized protein</fullName>
    </submittedName>
</protein>
<gene>
    <name evidence="1" type="ORF">SDC9_192980</name>
</gene>